<feature type="transmembrane region" description="Helical" evidence="1">
    <location>
        <begin position="184"/>
        <end position="205"/>
    </location>
</feature>
<organism evidence="2 3">
    <name type="scientific">Dokdonella koreensis DS-123</name>
    <dbReference type="NCBI Taxonomy" id="1300342"/>
    <lineage>
        <taxon>Bacteria</taxon>
        <taxon>Pseudomonadati</taxon>
        <taxon>Pseudomonadota</taxon>
        <taxon>Gammaproteobacteria</taxon>
        <taxon>Lysobacterales</taxon>
        <taxon>Rhodanobacteraceae</taxon>
        <taxon>Dokdonella</taxon>
    </lineage>
</organism>
<evidence type="ECO:0000313" key="3">
    <source>
        <dbReference type="Proteomes" id="UP000076830"/>
    </source>
</evidence>
<dbReference type="AlphaFoldDB" id="A0A167G577"/>
<keyword evidence="3" id="KW-1185">Reference proteome</keyword>
<sequence>MATGLTSHYTRPLSFSEGRPLRITSSVRVVLIALALIALYRVASLLLHDPMLALANNYDQIRYTGCYDVGPIRPGVPAWHSNPHAPLSLYGTQPIPEGNCYWSTDLLFGAPVAMAWRIAEWAGGPAEHSVRTLGALRLAAWLLVAVWVTASLCRSGRPDVAAAHLLALAVVAADPVNTLYLNTFYAEAGALFGLYLALAGALVCIARPGRVAFAAAATGAALLAGSKFQHAILPLLLALGLIVAHDCRMRRAAVALLLGGLAGGAVQLYQGTRAIPLAEAIAATNRVNFVLTTVLPNVADAGATVARLGLPPACAELSGKSIYQLQEPVETLCPGLRELGALPAWGALLAEPRAWFRAMQRMPPYMLWIPDYLGIVEGVDGKPLPAGQFTLSRWIDHRPLGLLALFGLPWLVWAATWILRAGPLARGFAGACAIGSVAAAGIALFGDGYVELGKHAHLTFSLALASLAVPAAGLVRQLAQPRAIAHRDAGELADRAAPLKK</sequence>
<keyword evidence="1" id="KW-0472">Membrane</keyword>
<dbReference type="KEGG" id="dko:I596_129"/>
<feature type="transmembrane region" description="Helical" evidence="1">
    <location>
        <begin position="160"/>
        <end position="178"/>
    </location>
</feature>
<feature type="transmembrane region" description="Helical" evidence="1">
    <location>
        <begin position="135"/>
        <end position="153"/>
    </location>
</feature>
<accession>A0A167G577</accession>
<evidence type="ECO:0008006" key="4">
    <source>
        <dbReference type="Google" id="ProtNLM"/>
    </source>
</evidence>
<keyword evidence="1" id="KW-1133">Transmembrane helix</keyword>
<feature type="transmembrane region" description="Helical" evidence="1">
    <location>
        <begin position="400"/>
        <end position="419"/>
    </location>
</feature>
<dbReference type="Proteomes" id="UP000076830">
    <property type="component" value="Chromosome"/>
</dbReference>
<feature type="transmembrane region" description="Helical" evidence="1">
    <location>
        <begin position="29"/>
        <end position="47"/>
    </location>
</feature>
<feature type="transmembrane region" description="Helical" evidence="1">
    <location>
        <begin position="458"/>
        <end position="479"/>
    </location>
</feature>
<feature type="transmembrane region" description="Helical" evidence="1">
    <location>
        <begin position="252"/>
        <end position="269"/>
    </location>
</feature>
<keyword evidence="1" id="KW-0812">Transmembrane</keyword>
<reference evidence="2 3" key="1">
    <citation type="submission" date="2016-04" db="EMBL/GenBank/DDBJ databases">
        <title>Complete genome sequence of Dokdonella koreensis DS-123T.</title>
        <authorList>
            <person name="Kim J.F."/>
            <person name="Lee H."/>
            <person name="Kwak M.-J."/>
        </authorList>
    </citation>
    <scope>NUCLEOTIDE SEQUENCE [LARGE SCALE GENOMIC DNA]</scope>
    <source>
        <strain evidence="2 3">DS-123</strain>
    </source>
</reference>
<gene>
    <name evidence="2" type="ORF">I596_129</name>
</gene>
<dbReference type="OrthoDB" id="5936506at2"/>
<dbReference type="PATRIC" id="fig|1300342.3.peg.128"/>
<feature type="transmembrane region" description="Helical" evidence="1">
    <location>
        <begin position="425"/>
        <end position="446"/>
    </location>
</feature>
<name>A0A167G577_9GAMM</name>
<proteinExistence type="predicted"/>
<protein>
    <recommendedName>
        <fullName evidence="4">Glycosyltransferase RgtA/B/C/D-like domain-containing protein</fullName>
    </recommendedName>
</protein>
<evidence type="ECO:0000313" key="2">
    <source>
        <dbReference type="EMBL" id="ANB16169.1"/>
    </source>
</evidence>
<dbReference type="STRING" id="1300342.I596_129"/>
<dbReference type="RefSeq" id="WP_067642706.1">
    <property type="nucleotide sequence ID" value="NZ_CP015249.1"/>
</dbReference>
<evidence type="ECO:0000256" key="1">
    <source>
        <dbReference type="SAM" id="Phobius"/>
    </source>
</evidence>
<dbReference type="EMBL" id="CP015249">
    <property type="protein sequence ID" value="ANB16169.1"/>
    <property type="molecule type" value="Genomic_DNA"/>
</dbReference>